<dbReference type="Proteomes" id="UP000293162">
    <property type="component" value="Unassembled WGS sequence"/>
</dbReference>
<protein>
    <recommendedName>
        <fullName evidence="3">Head decoration protein</fullName>
    </recommendedName>
</protein>
<sequence>MQNFRESDAAAEKVAFATKLEDITGGVTVAVADFTDGAVIPAGSVIGKDGNGLYHVLKTAKLHTAATNSATDYLVLKGHGFKTGDFIAALTGAKAYAITAINTSNANYDTISVGTTLGVAIAQYAGIFQAAAEAASNTSAFKVTPLAVTGHSMELKSGETNVVDAWLRATLIEANVPVTTAQLKAALPQVLWV</sequence>
<gene>
    <name evidence="1" type="ORF">EWM59_20050</name>
</gene>
<evidence type="ECO:0008006" key="3">
    <source>
        <dbReference type="Google" id="ProtNLM"/>
    </source>
</evidence>
<evidence type="ECO:0000313" key="1">
    <source>
        <dbReference type="EMBL" id="RYU93816.1"/>
    </source>
</evidence>
<organism evidence="1 2">
    <name type="scientific">Emticicia agri</name>
    <dbReference type="NCBI Taxonomy" id="2492393"/>
    <lineage>
        <taxon>Bacteria</taxon>
        <taxon>Pseudomonadati</taxon>
        <taxon>Bacteroidota</taxon>
        <taxon>Cytophagia</taxon>
        <taxon>Cytophagales</taxon>
        <taxon>Leadbetterellaceae</taxon>
        <taxon>Emticicia</taxon>
    </lineage>
</organism>
<dbReference type="EMBL" id="SEWF01000036">
    <property type="protein sequence ID" value="RYU93816.1"/>
    <property type="molecule type" value="Genomic_DNA"/>
</dbReference>
<dbReference type="OrthoDB" id="1257496at2"/>
<dbReference type="AlphaFoldDB" id="A0A4Q5LVQ8"/>
<accession>A0A4Q5LVQ8</accession>
<proteinExistence type="predicted"/>
<name>A0A4Q5LVQ8_9BACT</name>
<reference evidence="1 2" key="1">
    <citation type="submission" date="2019-02" db="EMBL/GenBank/DDBJ databases">
        <title>Bacterial novel species Emticicia sp. 17J42-9 isolated from soil.</title>
        <authorList>
            <person name="Jung H.-Y."/>
        </authorList>
    </citation>
    <scope>NUCLEOTIDE SEQUENCE [LARGE SCALE GENOMIC DNA]</scope>
    <source>
        <strain evidence="1 2">17J42-9</strain>
    </source>
</reference>
<keyword evidence="2" id="KW-1185">Reference proteome</keyword>
<dbReference type="RefSeq" id="WP_130023035.1">
    <property type="nucleotide sequence ID" value="NZ_SEWF01000036.1"/>
</dbReference>
<comment type="caution">
    <text evidence="1">The sequence shown here is derived from an EMBL/GenBank/DDBJ whole genome shotgun (WGS) entry which is preliminary data.</text>
</comment>
<evidence type="ECO:0000313" key="2">
    <source>
        <dbReference type="Proteomes" id="UP000293162"/>
    </source>
</evidence>